<accession>A0A8X6NAQ1</accession>
<proteinExistence type="predicted"/>
<keyword evidence="2" id="KW-1185">Reference proteome</keyword>
<organism evidence="1 2">
    <name type="scientific">Nephila pilipes</name>
    <name type="common">Giant wood spider</name>
    <name type="synonym">Nephila maculata</name>
    <dbReference type="NCBI Taxonomy" id="299642"/>
    <lineage>
        <taxon>Eukaryota</taxon>
        <taxon>Metazoa</taxon>
        <taxon>Ecdysozoa</taxon>
        <taxon>Arthropoda</taxon>
        <taxon>Chelicerata</taxon>
        <taxon>Arachnida</taxon>
        <taxon>Araneae</taxon>
        <taxon>Araneomorphae</taxon>
        <taxon>Entelegynae</taxon>
        <taxon>Araneoidea</taxon>
        <taxon>Nephilidae</taxon>
        <taxon>Nephila</taxon>
    </lineage>
</organism>
<gene>
    <name evidence="1" type="ORF">NPIL_8181</name>
</gene>
<name>A0A8X6NAQ1_NEPPI</name>
<comment type="caution">
    <text evidence="1">The sequence shown here is derived from an EMBL/GenBank/DDBJ whole genome shotgun (WGS) entry which is preliminary data.</text>
</comment>
<dbReference type="Proteomes" id="UP000887013">
    <property type="component" value="Unassembled WGS sequence"/>
</dbReference>
<sequence>MPNARGKIQYVQINILRGDVKLPRLQLTLKHFLCTLKSNTKSTFSNGKDDLKASHLQKNRDMIFSVSYLNFKGPKEISAMESLGVVCPRIWKYPGYESLQVEHGRQATMEIPMQVPAGCH</sequence>
<evidence type="ECO:0000313" key="1">
    <source>
        <dbReference type="EMBL" id="GFT04526.1"/>
    </source>
</evidence>
<reference evidence="1" key="1">
    <citation type="submission" date="2020-08" db="EMBL/GenBank/DDBJ databases">
        <title>Multicomponent nature underlies the extraordinary mechanical properties of spider dragline silk.</title>
        <authorList>
            <person name="Kono N."/>
            <person name="Nakamura H."/>
            <person name="Mori M."/>
            <person name="Yoshida Y."/>
            <person name="Ohtoshi R."/>
            <person name="Malay A.D."/>
            <person name="Moran D.A.P."/>
            <person name="Tomita M."/>
            <person name="Numata K."/>
            <person name="Arakawa K."/>
        </authorList>
    </citation>
    <scope>NUCLEOTIDE SEQUENCE</scope>
</reference>
<evidence type="ECO:0000313" key="2">
    <source>
        <dbReference type="Proteomes" id="UP000887013"/>
    </source>
</evidence>
<dbReference type="EMBL" id="BMAW01007594">
    <property type="protein sequence ID" value="GFT04526.1"/>
    <property type="molecule type" value="Genomic_DNA"/>
</dbReference>
<dbReference type="AlphaFoldDB" id="A0A8X6NAQ1"/>
<protein>
    <submittedName>
        <fullName evidence="1">Uncharacterized protein</fullName>
    </submittedName>
</protein>